<evidence type="ECO:0000313" key="4">
    <source>
        <dbReference type="Proteomes" id="UP000487268"/>
    </source>
</evidence>
<keyword evidence="2" id="KW-0732">Signal</keyword>
<dbReference type="EMBL" id="WEGH01000002">
    <property type="protein sequence ID" value="MQY06075.1"/>
    <property type="molecule type" value="Genomic_DNA"/>
</dbReference>
<dbReference type="RefSeq" id="WP_153534481.1">
    <property type="nucleotide sequence ID" value="NZ_WEGH01000002.1"/>
</dbReference>
<feature type="region of interest" description="Disordered" evidence="1">
    <location>
        <begin position="39"/>
        <end position="114"/>
    </location>
</feature>
<comment type="caution">
    <text evidence="3">The sequence shown here is derived from an EMBL/GenBank/DDBJ whole genome shotgun (WGS) entry which is preliminary data.</text>
</comment>
<reference evidence="3 4" key="1">
    <citation type="submission" date="2019-10" db="EMBL/GenBank/DDBJ databases">
        <title>Actinomadura rubteroloni sp. nov. and Actinomadura macrotermitis sp. nov., isolated from the gut of fungus growing-termite Macrotermes natalensis.</title>
        <authorList>
            <person name="Benndorf R."/>
            <person name="Martin K."/>
            <person name="Kuefner M."/>
            <person name="De Beer W."/>
            <person name="Kaster A.-K."/>
            <person name="Vollmers J."/>
            <person name="Poulsen M."/>
            <person name="Beemelmanns C."/>
        </authorList>
    </citation>
    <scope>NUCLEOTIDE SEQUENCE [LARGE SCALE GENOMIC DNA]</scope>
    <source>
        <strain evidence="3 4">RB68</strain>
    </source>
</reference>
<feature type="compositionally biased region" description="Low complexity" evidence="1">
    <location>
        <begin position="58"/>
        <end position="84"/>
    </location>
</feature>
<organism evidence="3 4">
    <name type="scientific">Actinomadura macrotermitis</name>
    <dbReference type="NCBI Taxonomy" id="2585200"/>
    <lineage>
        <taxon>Bacteria</taxon>
        <taxon>Bacillati</taxon>
        <taxon>Actinomycetota</taxon>
        <taxon>Actinomycetes</taxon>
        <taxon>Streptosporangiales</taxon>
        <taxon>Thermomonosporaceae</taxon>
        <taxon>Actinomadura</taxon>
    </lineage>
</organism>
<evidence type="ECO:0000256" key="1">
    <source>
        <dbReference type="SAM" id="MobiDB-lite"/>
    </source>
</evidence>
<feature type="compositionally biased region" description="Gly residues" evidence="1">
    <location>
        <begin position="91"/>
        <end position="107"/>
    </location>
</feature>
<accession>A0A7K0BY13</accession>
<sequence>MRKLAAVIAAALLLTASCGGDKKPAQNGKGADQMAAFRSCMEKQGVKMPERGQGGRPSGRPSGRPTSRPSQSAAQQKAMQACASLRPKSGRFGGGGPGNGGPGGPGYGGPPPAG</sequence>
<gene>
    <name evidence="3" type="ORF">ACRB68_41550</name>
</gene>
<evidence type="ECO:0000256" key="2">
    <source>
        <dbReference type="SAM" id="SignalP"/>
    </source>
</evidence>
<feature type="signal peptide" evidence="2">
    <location>
        <begin position="1"/>
        <end position="19"/>
    </location>
</feature>
<dbReference type="PROSITE" id="PS51257">
    <property type="entry name" value="PROKAR_LIPOPROTEIN"/>
    <property type="match status" value="1"/>
</dbReference>
<dbReference type="AlphaFoldDB" id="A0A7K0BY13"/>
<dbReference type="OrthoDB" id="3483806at2"/>
<feature type="compositionally biased region" description="Basic and acidic residues" evidence="1">
    <location>
        <begin position="40"/>
        <end position="50"/>
    </location>
</feature>
<feature type="chain" id="PRO_5039202632" evidence="2">
    <location>
        <begin position="20"/>
        <end position="114"/>
    </location>
</feature>
<keyword evidence="4" id="KW-1185">Reference proteome</keyword>
<proteinExistence type="predicted"/>
<name>A0A7K0BY13_9ACTN</name>
<protein>
    <submittedName>
        <fullName evidence="3">Uncharacterized protein</fullName>
    </submittedName>
</protein>
<evidence type="ECO:0000313" key="3">
    <source>
        <dbReference type="EMBL" id="MQY06075.1"/>
    </source>
</evidence>
<dbReference type="Proteomes" id="UP000487268">
    <property type="component" value="Unassembled WGS sequence"/>
</dbReference>